<reference evidence="2" key="2">
    <citation type="submission" date="2015-06" db="UniProtKB">
        <authorList>
            <consortium name="EnsemblMetazoa"/>
        </authorList>
    </citation>
    <scope>IDENTIFICATION</scope>
</reference>
<keyword evidence="3" id="KW-1185">Reference proteome</keyword>
<dbReference type="Proteomes" id="UP000015102">
    <property type="component" value="Unassembled WGS sequence"/>
</dbReference>
<name>T1GJ46_MEGSC</name>
<dbReference type="EMBL" id="CAQQ02392766">
    <property type="status" value="NOT_ANNOTATED_CDS"/>
    <property type="molecule type" value="Genomic_DNA"/>
</dbReference>
<protein>
    <submittedName>
        <fullName evidence="2">Uncharacterized protein</fullName>
    </submittedName>
</protein>
<evidence type="ECO:0000256" key="1">
    <source>
        <dbReference type="SAM" id="MobiDB-lite"/>
    </source>
</evidence>
<feature type="compositionally biased region" description="Basic and acidic residues" evidence="1">
    <location>
        <begin position="198"/>
        <end position="214"/>
    </location>
</feature>
<dbReference type="EMBL" id="CAQQ02392765">
    <property type="status" value="NOT_ANNOTATED_CDS"/>
    <property type="molecule type" value="Genomic_DNA"/>
</dbReference>
<evidence type="ECO:0000313" key="3">
    <source>
        <dbReference type="Proteomes" id="UP000015102"/>
    </source>
</evidence>
<dbReference type="STRING" id="36166.T1GJ46"/>
<dbReference type="AlphaFoldDB" id="T1GJ46"/>
<dbReference type="EnsemblMetazoa" id="MESCA003487-RA">
    <property type="protein sequence ID" value="MESCA003487-PA"/>
    <property type="gene ID" value="MESCA003487"/>
</dbReference>
<evidence type="ECO:0000313" key="2">
    <source>
        <dbReference type="EnsemblMetazoa" id="MESCA003487-PA"/>
    </source>
</evidence>
<proteinExistence type="predicted"/>
<reference evidence="3" key="1">
    <citation type="submission" date="2013-02" db="EMBL/GenBank/DDBJ databases">
        <authorList>
            <person name="Hughes D."/>
        </authorList>
    </citation>
    <scope>NUCLEOTIDE SEQUENCE</scope>
    <source>
        <strain>Durham</strain>
        <strain evidence="3">NC isolate 2 -- Noor lab</strain>
    </source>
</reference>
<dbReference type="HOGENOM" id="CLU_1095339_0_0_1"/>
<organism evidence="2 3">
    <name type="scientific">Megaselia scalaris</name>
    <name type="common">Humpbacked fly</name>
    <name type="synonym">Phora scalaris</name>
    <dbReference type="NCBI Taxonomy" id="36166"/>
    <lineage>
        <taxon>Eukaryota</taxon>
        <taxon>Metazoa</taxon>
        <taxon>Ecdysozoa</taxon>
        <taxon>Arthropoda</taxon>
        <taxon>Hexapoda</taxon>
        <taxon>Insecta</taxon>
        <taxon>Pterygota</taxon>
        <taxon>Neoptera</taxon>
        <taxon>Endopterygota</taxon>
        <taxon>Diptera</taxon>
        <taxon>Brachycera</taxon>
        <taxon>Muscomorpha</taxon>
        <taxon>Platypezoidea</taxon>
        <taxon>Phoridae</taxon>
        <taxon>Megaseliini</taxon>
        <taxon>Megaselia</taxon>
    </lineage>
</organism>
<accession>T1GJ46</accession>
<sequence>MPLLLESWLEVAPSMKATCQKSRNDIRLTGETGFTLNIILEIISKIWNIVHLFDAEMNFDLSVWFRAQYCSEFKNYFLSMFPYKQNVNSEKSKSKLKEKQETVGGVECYSQNFNICILYLYFFKGHFTNEKFNIALINYLIVRVCRSRGRQLDRKVYEIPEGALSRPSPTILTQCRKRYTQTKLSTFHNTFRERATDHSFSRLEKGKGNPDRGKNGKRKNLLHSPLNQADDSLWEIYLFISFIKICMDPKKVIF</sequence>
<feature type="region of interest" description="Disordered" evidence="1">
    <location>
        <begin position="198"/>
        <end position="221"/>
    </location>
</feature>